<feature type="transmembrane region" description="Helical" evidence="2">
    <location>
        <begin position="60"/>
        <end position="80"/>
    </location>
</feature>
<accession>A0A514LHN4</accession>
<dbReference type="Pfam" id="PF01478">
    <property type="entry name" value="Peptidase_A24"/>
    <property type="match status" value="1"/>
</dbReference>
<name>A0A514LHN4_9BACI</name>
<dbReference type="EMBL" id="CP035485">
    <property type="protein sequence ID" value="QDI91368.1"/>
    <property type="molecule type" value="Genomic_DNA"/>
</dbReference>
<keyword evidence="2" id="KW-0472">Membrane</keyword>
<gene>
    <name evidence="4" type="ORF">EPH95_09415</name>
</gene>
<dbReference type="PANTHER" id="PTHR30487:SF0">
    <property type="entry name" value="PREPILIN LEADER PEPTIDASE_N-METHYLTRANSFERASE-RELATED"/>
    <property type="match status" value="1"/>
</dbReference>
<protein>
    <submittedName>
        <fullName evidence="4">Prepilin peptidase</fullName>
    </submittedName>
</protein>
<organism evidence="4 5">
    <name type="scientific">Salicibibacter halophilus</name>
    <dbReference type="NCBI Taxonomy" id="2502791"/>
    <lineage>
        <taxon>Bacteria</taxon>
        <taxon>Bacillati</taxon>
        <taxon>Bacillota</taxon>
        <taxon>Bacilli</taxon>
        <taxon>Bacillales</taxon>
        <taxon>Bacillaceae</taxon>
        <taxon>Salicibibacter</taxon>
    </lineage>
</organism>
<dbReference type="PANTHER" id="PTHR30487">
    <property type="entry name" value="TYPE 4 PREPILIN-LIKE PROTEINS LEADER PEPTIDE-PROCESSING ENZYME"/>
    <property type="match status" value="1"/>
</dbReference>
<reference evidence="5" key="1">
    <citation type="submission" date="2019-01" db="EMBL/GenBank/DDBJ databases">
        <title>Genomic analysis of Salicibibacter sp. NKC3-5.</title>
        <authorList>
            <person name="Oh Y.J."/>
        </authorList>
    </citation>
    <scope>NUCLEOTIDE SEQUENCE [LARGE SCALE GENOMIC DNA]</scope>
    <source>
        <strain evidence="5">NKC3-5</strain>
    </source>
</reference>
<sequence length="155" mass="17229">MIGGRGVNVLYVIFFHLPFILIILISVFTDLKNRLIYDKVTLPGMIYFLVLHAIVDLSSLHHYIIAGLLLGGIHLFLAIISKGQIGGGDIKLFALIGFAMGWEAGFSIFIFTYLIAGLWAIPLFLYLKLSRKQATSHMVPLAPFIALGVLMFYIT</sequence>
<dbReference type="InterPro" id="IPR000045">
    <property type="entry name" value="Prepilin_IV_endopep_pep"/>
</dbReference>
<keyword evidence="2" id="KW-0812">Transmembrane</keyword>
<evidence type="ECO:0000313" key="5">
    <source>
        <dbReference type="Proteomes" id="UP000319756"/>
    </source>
</evidence>
<dbReference type="GO" id="GO:0005886">
    <property type="term" value="C:plasma membrane"/>
    <property type="evidence" value="ECO:0007669"/>
    <property type="project" value="TreeGrafter"/>
</dbReference>
<feature type="transmembrane region" description="Helical" evidence="2">
    <location>
        <begin position="92"/>
        <end position="125"/>
    </location>
</feature>
<feature type="domain" description="Prepilin type IV endopeptidase peptidase" evidence="3">
    <location>
        <begin position="19"/>
        <end position="121"/>
    </location>
</feature>
<evidence type="ECO:0000259" key="3">
    <source>
        <dbReference type="Pfam" id="PF01478"/>
    </source>
</evidence>
<proteinExistence type="inferred from homology"/>
<keyword evidence="5" id="KW-1185">Reference proteome</keyword>
<evidence type="ECO:0000313" key="4">
    <source>
        <dbReference type="EMBL" id="QDI91368.1"/>
    </source>
</evidence>
<dbReference type="AlphaFoldDB" id="A0A514LHN4"/>
<feature type="transmembrane region" description="Helical" evidence="2">
    <location>
        <begin position="6"/>
        <end position="28"/>
    </location>
</feature>
<dbReference type="InterPro" id="IPR050882">
    <property type="entry name" value="Prepilin_peptidase/N-MTase"/>
</dbReference>
<evidence type="ECO:0000256" key="2">
    <source>
        <dbReference type="SAM" id="Phobius"/>
    </source>
</evidence>
<comment type="similarity">
    <text evidence="1">Belongs to the peptidase A24 family.</text>
</comment>
<dbReference type="GO" id="GO:0004190">
    <property type="term" value="F:aspartic-type endopeptidase activity"/>
    <property type="evidence" value="ECO:0007669"/>
    <property type="project" value="InterPro"/>
</dbReference>
<evidence type="ECO:0000256" key="1">
    <source>
        <dbReference type="ARBA" id="ARBA00005801"/>
    </source>
</evidence>
<dbReference type="KEGG" id="sale:EPH95_09415"/>
<dbReference type="Proteomes" id="UP000319756">
    <property type="component" value="Chromosome"/>
</dbReference>
<feature type="transmembrane region" description="Helical" evidence="2">
    <location>
        <begin position="137"/>
        <end position="154"/>
    </location>
</feature>
<keyword evidence="2" id="KW-1133">Transmembrane helix</keyword>
<dbReference type="Gene3D" id="1.20.120.1220">
    <property type="match status" value="1"/>
</dbReference>
<dbReference type="GO" id="GO:0006465">
    <property type="term" value="P:signal peptide processing"/>
    <property type="evidence" value="ECO:0007669"/>
    <property type="project" value="TreeGrafter"/>
</dbReference>